<dbReference type="AlphaFoldDB" id="A0A084G2I8"/>
<dbReference type="GeneID" id="27726788"/>
<feature type="repeat" description="TPR" evidence="3">
    <location>
        <begin position="524"/>
        <end position="557"/>
    </location>
</feature>
<feature type="repeat" description="TPR" evidence="3">
    <location>
        <begin position="129"/>
        <end position="162"/>
    </location>
</feature>
<dbReference type="OrthoDB" id="329563at2759"/>
<evidence type="ECO:0000256" key="1">
    <source>
        <dbReference type="ARBA" id="ARBA00022803"/>
    </source>
</evidence>
<name>A0A084G2I8_PSEDA</name>
<dbReference type="EMBL" id="JOWA01000110">
    <property type="protein sequence ID" value="KEZ41550.1"/>
    <property type="molecule type" value="Genomic_DNA"/>
</dbReference>
<organism evidence="5 6">
    <name type="scientific">Pseudallescheria apiosperma</name>
    <name type="common">Scedosporium apiospermum</name>
    <dbReference type="NCBI Taxonomy" id="563466"/>
    <lineage>
        <taxon>Eukaryota</taxon>
        <taxon>Fungi</taxon>
        <taxon>Dikarya</taxon>
        <taxon>Ascomycota</taxon>
        <taxon>Pezizomycotina</taxon>
        <taxon>Sordariomycetes</taxon>
        <taxon>Hypocreomycetidae</taxon>
        <taxon>Microascales</taxon>
        <taxon>Microascaceae</taxon>
        <taxon>Scedosporium</taxon>
    </lineage>
</organism>
<dbReference type="PANTHER" id="PTHR12558">
    <property type="entry name" value="CELL DIVISION CYCLE 16,23,27"/>
    <property type="match status" value="1"/>
</dbReference>
<feature type="region of interest" description="Disordered" evidence="4">
    <location>
        <begin position="258"/>
        <end position="289"/>
    </location>
</feature>
<proteinExistence type="inferred from homology"/>
<feature type="repeat" description="TPR" evidence="3">
    <location>
        <begin position="422"/>
        <end position="455"/>
    </location>
</feature>
<dbReference type="GO" id="GO:0007091">
    <property type="term" value="P:metaphase/anaphase transition of mitotic cell cycle"/>
    <property type="evidence" value="ECO:0007669"/>
    <property type="project" value="TreeGrafter"/>
</dbReference>
<dbReference type="GO" id="GO:0005680">
    <property type="term" value="C:anaphase-promoting complex"/>
    <property type="evidence" value="ECO:0007669"/>
    <property type="project" value="UniProtKB-ARBA"/>
</dbReference>
<dbReference type="InterPro" id="IPR019734">
    <property type="entry name" value="TPR_rpt"/>
</dbReference>
<dbReference type="Pfam" id="PF12895">
    <property type="entry name" value="ANAPC3"/>
    <property type="match status" value="1"/>
</dbReference>
<comment type="similarity">
    <text evidence="2">Belongs to the APC3/CDC27 family.</text>
</comment>
<dbReference type="GO" id="GO:0016567">
    <property type="term" value="P:protein ubiquitination"/>
    <property type="evidence" value="ECO:0007669"/>
    <property type="project" value="TreeGrafter"/>
</dbReference>
<dbReference type="HOGENOM" id="CLU_008850_2_0_1"/>
<dbReference type="SUPFAM" id="SSF48452">
    <property type="entry name" value="TPR-like"/>
    <property type="match status" value="1"/>
</dbReference>
<dbReference type="Pfam" id="PF13432">
    <property type="entry name" value="TPR_16"/>
    <property type="match status" value="1"/>
</dbReference>
<feature type="repeat" description="TPR" evidence="3">
    <location>
        <begin position="354"/>
        <end position="387"/>
    </location>
</feature>
<sequence>MSPSNTNATTGSILRRVIHYHLDNFSYDNALFFAERLVAQDSKAPGSTYLLALCHFRLGDFHSAFEVAKTAALKGSHLGCSWIYAQSCLRLRRYREGILVLNKCKVLWHQTSNMGKHGTTIRSPFPDAPAVLCLLGKLHLGYGDTAMAGETFDAALKLNPLMWDAFTALCAMGVNVNVPNIYKLSDTITQIFDLGGVGTGMKDSSNRPITNKPDPPSRKALASGPINGNDAFSHFQASTASGADRTGVGGVNEIQIETESPDPLLGSGSSNPETRPTRTTSLKYSDKNSSKTNTALKNIMNLLEVMAIGHYHLSKFDCADALKAFERLPRAHQETPWVLAQMGRTHFERAAYADAEKCALGNAWSKSEEHEQAVKCFKRAAQLDPNMAYAYTLQGHEYMATEDYDRALRAYRRALSVDKRHYNAHYGIGKVHERLGNLDKAHTQYLAAANINPTNAVLACCIGSMLEKQNHLARALRYYGMATELTPKAAQPRFKRARALLARGDLVPAKEELMILRDLAPDEAMVHFLLGNLYKSTNEKGLAIRHYTFALALDPKASPQIKEAIEGLEDREPTGPEIYED</sequence>
<evidence type="ECO:0000256" key="2">
    <source>
        <dbReference type="ARBA" id="ARBA00038210"/>
    </source>
</evidence>
<dbReference type="PANTHER" id="PTHR12558:SF13">
    <property type="entry name" value="CELL DIVISION CYCLE PROTEIN 27 HOMOLOG"/>
    <property type="match status" value="1"/>
</dbReference>
<feature type="compositionally biased region" description="Polar residues" evidence="4">
    <location>
        <begin position="267"/>
        <end position="283"/>
    </location>
</feature>
<accession>A0A084G2I8</accession>
<evidence type="ECO:0000256" key="4">
    <source>
        <dbReference type="SAM" id="MobiDB-lite"/>
    </source>
</evidence>
<evidence type="ECO:0000256" key="3">
    <source>
        <dbReference type="PROSITE-ProRule" id="PRU00339"/>
    </source>
</evidence>
<keyword evidence="6" id="KW-1185">Reference proteome</keyword>
<feature type="repeat" description="TPR" evidence="3">
    <location>
        <begin position="388"/>
        <end position="421"/>
    </location>
</feature>
<dbReference type="KEGG" id="sapo:SAPIO_CDS7716"/>
<dbReference type="Proteomes" id="UP000028545">
    <property type="component" value="Unassembled WGS sequence"/>
</dbReference>
<evidence type="ECO:0000313" key="6">
    <source>
        <dbReference type="Proteomes" id="UP000028545"/>
    </source>
</evidence>
<dbReference type="OMA" id="CKYDCYK"/>
<comment type="caution">
    <text evidence="5">The sequence shown here is derived from an EMBL/GenBank/DDBJ whole genome shotgun (WGS) entry which is preliminary data.</text>
</comment>
<dbReference type="VEuPathDB" id="FungiDB:SAPIO_CDS7716"/>
<dbReference type="Pfam" id="PF13181">
    <property type="entry name" value="TPR_8"/>
    <property type="match status" value="1"/>
</dbReference>
<gene>
    <name evidence="5" type="ORF">SAPIO_CDS7716</name>
</gene>
<dbReference type="PROSITE" id="PS50005">
    <property type="entry name" value="TPR"/>
    <property type="match status" value="5"/>
</dbReference>
<dbReference type="RefSeq" id="XP_016641349.1">
    <property type="nucleotide sequence ID" value="XM_016789522.1"/>
</dbReference>
<reference evidence="5 6" key="1">
    <citation type="journal article" date="2014" name="Genome Announc.">
        <title>Draft genome sequence of the pathogenic fungus Scedosporium apiospermum.</title>
        <authorList>
            <person name="Vandeputte P."/>
            <person name="Ghamrawi S."/>
            <person name="Rechenmann M."/>
            <person name="Iltis A."/>
            <person name="Giraud S."/>
            <person name="Fleury M."/>
            <person name="Thornton C."/>
            <person name="Delhaes L."/>
            <person name="Meyer W."/>
            <person name="Papon N."/>
            <person name="Bouchara J.P."/>
        </authorList>
    </citation>
    <scope>NUCLEOTIDE SEQUENCE [LARGE SCALE GENOMIC DNA]</scope>
    <source>
        <strain evidence="5 6">IHEM 14462</strain>
    </source>
</reference>
<dbReference type="GO" id="GO:0031145">
    <property type="term" value="P:anaphase-promoting complex-dependent catabolic process"/>
    <property type="evidence" value="ECO:0007669"/>
    <property type="project" value="TreeGrafter"/>
</dbReference>
<dbReference type="InterPro" id="IPR011990">
    <property type="entry name" value="TPR-like_helical_dom_sf"/>
</dbReference>
<feature type="region of interest" description="Disordered" evidence="4">
    <location>
        <begin position="199"/>
        <end position="225"/>
    </location>
</feature>
<dbReference type="GO" id="GO:0051301">
    <property type="term" value="P:cell division"/>
    <property type="evidence" value="ECO:0007669"/>
    <property type="project" value="TreeGrafter"/>
</dbReference>
<keyword evidence="1 3" id="KW-0802">TPR repeat</keyword>
<protein>
    <submittedName>
        <fullName evidence="5">Uncharacterized protein</fullName>
    </submittedName>
</protein>
<dbReference type="GO" id="GO:0005737">
    <property type="term" value="C:cytoplasm"/>
    <property type="evidence" value="ECO:0007669"/>
    <property type="project" value="TreeGrafter"/>
</dbReference>
<dbReference type="SMART" id="SM00028">
    <property type="entry name" value="TPR"/>
    <property type="match status" value="7"/>
</dbReference>
<evidence type="ECO:0000313" key="5">
    <source>
        <dbReference type="EMBL" id="KEZ41550.1"/>
    </source>
</evidence>
<dbReference type="Gene3D" id="1.25.40.10">
    <property type="entry name" value="Tetratricopeptide repeat domain"/>
    <property type="match status" value="4"/>
</dbReference>